<dbReference type="HOGENOM" id="CLU_2732784_0_0_9"/>
<dbReference type="EMBL" id="JXSU01000010">
    <property type="protein sequence ID" value="KIS21794.1"/>
    <property type="molecule type" value="Genomic_DNA"/>
</dbReference>
<sequence length="71" mass="8412">MRKCPVCKNDIKEIEPGIYRCLCGYREIQVNKESTVEIRLYNHKTSKVFYKNLTVNEFIQIASILKGTKWE</sequence>
<dbReference type="GO" id="GO:0005840">
    <property type="term" value="C:ribosome"/>
    <property type="evidence" value="ECO:0007669"/>
    <property type="project" value="UniProtKB-KW"/>
</dbReference>
<accession>A0A0D1AF35</accession>
<geneLocation type="plasmid" evidence="1">
    <name>p_B2_450</name>
</geneLocation>
<gene>
    <name evidence="1" type="ORF">N495_20135</name>
</gene>
<dbReference type="AlphaFoldDB" id="A0A0D1AF35"/>
<evidence type="ECO:0000313" key="1">
    <source>
        <dbReference type="EMBL" id="KIS21794.1"/>
    </source>
</evidence>
<dbReference type="RefSeq" id="WP_043032825.1">
    <property type="nucleotide sequence ID" value="NZ_JXSU01000010.1"/>
</dbReference>
<organism evidence="1 2">
    <name type="scientific">Clostridium botulinum B2 450</name>
    <dbReference type="NCBI Taxonomy" id="1379739"/>
    <lineage>
        <taxon>Bacteria</taxon>
        <taxon>Bacillati</taxon>
        <taxon>Bacillota</taxon>
        <taxon>Clostridia</taxon>
        <taxon>Eubacteriales</taxon>
        <taxon>Clostridiaceae</taxon>
        <taxon>Clostridium</taxon>
    </lineage>
</organism>
<dbReference type="Proteomes" id="UP000032250">
    <property type="component" value="Unassembled WGS sequence"/>
</dbReference>
<keyword evidence="1" id="KW-0614">Plasmid</keyword>
<comment type="caution">
    <text evidence="1">The sequence shown here is derived from an EMBL/GenBank/DDBJ whole genome shotgun (WGS) entry which is preliminary data.</text>
</comment>
<name>A0A0D1AF35_CLOBO</name>
<evidence type="ECO:0000313" key="2">
    <source>
        <dbReference type="Proteomes" id="UP000032250"/>
    </source>
</evidence>
<dbReference type="OrthoDB" id="5522265at2"/>
<dbReference type="PATRIC" id="fig|1379739.3.peg.222"/>
<keyword evidence="1" id="KW-0687">Ribonucleoprotein</keyword>
<keyword evidence="1" id="KW-0689">Ribosomal protein</keyword>
<reference evidence="1 2" key="1">
    <citation type="submission" date="2014-06" db="EMBL/GenBank/DDBJ databases">
        <title>Genome characterization of distinct group I Clostridium botulinum lineages.</title>
        <authorList>
            <person name="Giordani F."/>
            <person name="Anselmo A."/>
            <person name="Fillo S."/>
            <person name="Palozzi A.M."/>
            <person name="Fortunato A."/>
            <person name="Gentile B."/>
            <person name="Ciammaruconi A."/>
            <person name="Anniballi F."/>
            <person name="De Medici D."/>
            <person name="Lista F."/>
        </authorList>
    </citation>
    <scope>NUCLEOTIDE SEQUENCE [LARGE SCALE GENOMIC DNA]</scope>
    <source>
        <strain evidence="1 2">B2 450</strain>
        <plasmid evidence="1">p_B2_450</plasmid>
    </source>
</reference>
<proteinExistence type="predicted"/>
<protein>
    <submittedName>
        <fullName evidence="1">30S ribosomal protein S23</fullName>
    </submittedName>
</protein>